<dbReference type="CDD" id="cd18090">
    <property type="entry name" value="Arginine_MT_Sfm1"/>
    <property type="match status" value="1"/>
</dbReference>
<dbReference type="Proteomes" id="UP000237144">
    <property type="component" value="Unassembled WGS sequence"/>
</dbReference>
<proteinExistence type="predicted"/>
<organism evidence="1 2">
    <name type="scientific">Rhodotorula taiwanensis</name>
    <dbReference type="NCBI Taxonomy" id="741276"/>
    <lineage>
        <taxon>Eukaryota</taxon>
        <taxon>Fungi</taxon>
        <taxon>Dikarya</taxon>
        <taxon>Basidiomycota</taxon>
        <taxon>Pucciniomycotina</taxon>
        <taxon>Microbotryomycetes</taxon>
        <taxon>Sporidiobolales</taxon>
        <taxon>Sporidiobolaceae</taxon>
        <taxon>Rhodotorula</taxon>
    </lineage>
</organism>
<accession>A0A2S5BEI3</accession>
<reference evidence="1 2" key="1">
    <citation type="journal article" date="2018" name="Front. Microbiol.">
        <title>Prospects for Fungal Bioremediation of Acidic Radioactive Waste Sites: Characterization and Genome Sequence of Rhodotorula taiwanensis MD1149.</title>
        <authorList>
            <person name="Tkavc R."/>
            <person name="Matrosova V.Y."/>
            <person name="Grichenko O.E."/>
            <person name="Gostincar C."/>
            <person name="Volpe R.P."/>
            <person name="Klimenkova P."/>
            <person name="Gaidamakova E.K."/>
            <person name="Zhou C.E."/>
            <person name="Stewart B.J."/>
            <person name="Lyman M.G."/>
            <person name="Malfatti S.A."/>
            <person name="Rubinfeld B."/>
            <person name="Courtot M."/>
            <person name="Singh J."/>
            <person name="Dalgard C.L."/>
            <person name="Hamilton T."/>
            <person name="Frey K.G."/>
            <person name="Gunde-Cimerman N."/>
            <person name="Dugan L."/>
            <person name="Daly M.J."/>
        </authorList>
    </citation>
    <scope>NUCLEOTIDE SEQUENCE [LARGE SCALE GENOMIC DNA]</scope>
    <source>
        <strain evidence="1 2">MD1149</strain>
    </source>
</reference>
<dbReference type="GO" id="GO:0035241">
    <property type="term" value="F:protein-arginine omega-N monomethyltransferase activity"/>
    <property type="evidence" value="ECO:0007669"/>
    <property type="project" value="TreeGrafter"/>
</dbReference>
<evidence type="ECO:0000313" key="2">
    <source>
        <dbReference type="Proteomes" id="UP000237144"/>
    </source>
</evidence>
<dbReference type="OrthoDB" id="373498at2759"/>
<gene>
    <name evidence="1" type="ORF">BMF94_1785</name>
</gene>
<dbReference type="PANTHER" id="PTHR35517">
    <property type="entry name" value="PROTEIN ARGININE N-METHYLTRANSFERASE SFM1"/>
    <property type="match status" value="1"/>
</dbReference>
<evidence type="ECO:0008006" key="3">
    <source>
        <dbReference type="Google" id="ProtNLM"/>
    </source>
</evidence>
<dbReference type="Pfam" id="PF04252">
    <property type="entry name" value="SFM1-like"/>
    <property type="match status" value="1"/>
</dbReference>
<sequence>MLFPNRIEHMEEDNADATFPHWIALEYAQMLKWAAPNKVIFSSLSPASVKSLCNRARKASADSSSCFGQLAAEQLAARGVSPDSFRAETKSVTDLMKEENVALDKVCLLDPRATGEIAPQDGKEFEWFLFGGILGDDPPRDRTGILRAKGFPGRHLGPIQMTTDTALGVTSLVVQGGKTISTIQFVDHPTIQFDEHEGVEMPFRYVVDDKSGEPILPEGMREHLKADMDRGLDDF</sequence>
<keyword evidence="2" id="KW-1185">Reference proteome</keyword>
<dbReference type="PANTHER" id="PTHR35517:SF1">
    <property type="entry name" value="PROTEIN ARGININE N-METHYLTRANSFERASE SFM1"/>
    <property type="match status" value="1"/>
</dbReference>
<dbReference type="InterPro" id="IPR007364">
    <property type="entry name" value="SFM1-like"/>
</dbReference>
<protein>
    <recommendedName>
        <fullName evidence="3">DUF431-domain-containing protein</fullName>
    </recommendedName>
</protein>
<name>A0A2S5BEI3_9BASI</name>
<evidence type="ECO:0000313" key="1">
    <source>
        <dbReference type="EMBL" id="POY75153.1"/>
    </source>
</evidence>
<dbReference type="EMBL" id="PJQD01000019">
    <property type="protein sequence ID" value="POY75153.1"/>
    <property type="molecule type" value="Genomic_DNA"/>
</dbReference>
<comment type="caution">
    <text evidence="1">The sequence shown here is derived from an EMBL/GenBank/DDBJ whole genome shotgun (WGS) entry which is preliminary data.</text>
</comment>
<dbReference type="AlphaFoldDB" id="A0A2S5BEI3"/>